<comment type="caution">
    <text evidence="5">The sequence shown here is derived from an EMBL/GenBank/DDBJ whole genome shotgun (WGS) entry which is preliminary data.</text>
</comment>
<feature type="domain" description="HTH luxR-type" evidence="4">
    <location>
        <begin position="1"/>
        <end position="49"/>
    </location>
</feature>
<evidence type="ECO:0000256" key="1">
    <source>
        <dbReference type="ARBA" id="ARBA00023015"/>
    </source>
</evidence>
<keyword evidence="1" id="KW-0805">Transcription regulation</keyword>
<dbReference type="InterPro" id="IPR016032">
    <property type="entry name" value="Sig_transdc_resp-reg_C-effctor"/>
</dbReference>
<keyword evidence="3" id="KW-0804">Transcription</keyword>
<sequence length="49" mass="5308">MRLVHSGASNQDIAEALSISIGTVKLHISAILKRTNARNRTEASRLCFG</sequence>
<gene>
    <name evidence="5" type="ORF">ACERZ8_09670</name>
</gene>
<dbReference type="PROSITE" id="PS00622">
    <property type="entry name" value="HTH_LUXR_1"/>
    <property type="match status" value="1"/>
</dbReference>
<keyword evidence="2" id="KW-0238">DNA-binding</keyword>
<dbReference type="PANTHER" id="PTHR44688:SF16">
    <property type="entry name" value="DNA-BINDING TRANSCRIPTIONAL ACTIVATOR DEVR_DOSR"/>
    <property type="match status" value="1"/>
</dbReference>
<dbReference type="InterPro" id="IPR036388">
    <property type="entry name" value="WH-like_DNA-bd_sf"/>
</dbReference>
<name>A0ABW8USM4_9RHOB</name>
<protein>
    <submittedName>
        <fullName evidence="5">LuxR C-terminal-related transcriptional regulator</fullName>
    </submittedName>
</protein>
<dbReference type="Proteomes" id="UP001627408">
    <property type="component" value="Unassembled WGS sequence"/>
</dbReference>
<dbReference type="PROSITE" id="PS50043">
    <property type="entry name" value="HTH_LUXR_2"/>
    <property type="match status" value="1"/>
</dbReference>
<dbReference type="InterPro" id="IPR000792">
    <property type="entry name" value="Tscrpt_reg_LuxR_C"/>
</dbReference>
<dbReference type="PRINTS" id="PR00038">
    <property type="entry name" value="HTHLUXR"/>
</dbReference>
<evidence type="ECO:0000313" key="5">
    <source>
        <dbReference type="EMBL" id="MFL4470123.1"/>
    </source>
</evidence>
<dbReference type="SMART" id="SM00421">
    <property type="entry name" value="HTH_LUXR"/>
    <property type="match status" value="1"/>
</dbReference>
<keyword evidence="6" id="KW-1185">Reference proteome</keyword>
<dbReference type="Pfam" id="PF00196">
    <property type="entry name" value="GerE"/>
    <property type="match status" value="1"/>
</dbReference>
<accession>A0ABW8USM4</accession>
<dbReference type="EMBL" id="JBHDIY010000002">
    <property type="protein sequence ID" value="MFL4470123.1"/>
    <property type="molecule type" value="Genomic_DNA"/>
</dbReference>
<dbReference type="Gene3D" id="1.10.10.10">
    <property type="entry name" value="Winged helix-like DNA-binding domain superfamily/Winged helix DNA-binding domain"/>
    <property type="match status" value="1"/>
</dbReference>
<evidence type="ECO:0000256" key="3">
    <source>
        <dbReference type="ARBA" id="ARBA00023163"/>
    </source>
</evidence>
<dbReference type="PANTHER" id="PTHR44688">
    <property type="entry name" value="DNA-BINDING TRANSCRIPTIONAL ACTIVATOR DEVR_DOSR"/>
    <property type="match status" value="1"/>
</dbReference>
<proteinExistence type="predicted"/>
<evidence type="ECO:0000259" key="4">
    <source>
        <dbReference type="PROSITE" id="PS50043"/>
    </source>
</evidence>
<dbReference type="RefSeq" id="WP_407591994.1">
    <property type="nucleotide sequence ID" value="NZ_JBHDIY010000002.1"/>
</dbReference>
<organism evidence="5 6">
    <name type="scientific">Tateyamaria armeniaca</name>
    <dbReference type="NCBI Taxonomy" id="2518930"/>
    <lineage>
        <taxon>Bacteria</taxon>
        <taxon>Pseudomonadati</taxon>
        <taxon>Pseudomonadota</taxon>
        <taxon>Alphaproteobacteria</taxon>
        <taxon>Rhodobacterales</taxon>
        <taxon>Roseobacteraceae</taxon>
        <taxon>Tateyamaria</taxon>
    </lineage>
</organism>
<reference evidence="5 6" key="1">
    <citation type="submission" date="2024-08" db="EMBL/GenBank/DDBJ databases">
        <title>Tateyamaria sp. nov., isolated from marine algae.</title>
        <authorList>
            <person name="Choi B.J."/>
            <person name="Kim J.M."/>
            <person name="Lee J.K."/>
            <person name="Choi D.G."/>
            <person name="Bayburt H."/>
            <person name="Baek J.H."/>
            <person name="Han D.M."/>
            <person name="Jeon C.O."/>
        </authorList>
    </citation>
    <scope>NUCLEOTIDE SEQUENCE [LARGE SCALE GENOMIC DNA]</scope>
    <source>
        <strain evidence="5 6">KMU-156</strain>
    </source>
</reference>
<evidence type="ECO:0000256" key="2">
    <source>
        <dbReference type="ARBA" id="ARBA00023125"/>
    </source>
</evidence>
<dbReference type="SUPFAM" id="SSF46894">
    <property type="entry name" value="C-terminal effector domain of the bipartite response regulators"/>
    <property type="match status" value="1"/>
</dbReference>
<evidence type="ECO:0000313" key="6">
    <source>
        <dbReference type="Proteomes" id="UP001627408"/>
    </source>
</evidence>